<dbReference type="InterPro" id="IPR000524">
    <property type="entry name" value="Tscrpt_reg_HTH_GntR"/>
</dbReference>
<dbReference type="SUPFAM" id="SSF46785">
    <property type="entry name" value="Winged helix' DNA-binding domain"/>
    <property type="match status" value="1"/>
</dbReference>
<evidence type="ECO:0000313" key="7">
    <source>
        <dbReference type="EMBL" id="PRH88875.1"/>
    </source>
</evidence>
<dbReference type="SUPFAM" id="SSF53383">
    <property type="entry name" value="PLP-dependent transferases"/>
    <property type="match status" value="1"/>
</dbReference>
<dbReference type="RefSeq" id="WP_105861217.1">
    <property type="nucleotide sequence ID" value="NZ_PUEJ01000002.1"/>
</dbReference>
<dbReference type="GO" id="GO:0030170">
    <property type="term" value="F:pyridoxal phosphate binding"/>
    <property type="evidence" value="ECO:0007669"/>
    <property type="project" value="InterPro"/>
</dbReference>
<reference evidence="7 8" key="1">
    <citation type="submission" date="2018-02" db="EMBL/GenBank/DDBJ databases">
        <title>Whole genome sequencing of endophytic bacterium.</title>
        <authorList>
            <person name="Eedara R."/>
            <person name="Podile A.R."/>
        </authorList>
    </citation>
    <scope>NUCLEOTIDE SEQUENCE [LARGE SCALE GENOMIC DNA]</scope>
    <source>
        <strain evidence="7 8">RP1T</strain>
    </source>
</reference>
<dbReference type="PANTHER" id="PTHR46577:SF1">
    <property type="entry name" value="HTH-TYPE TRANSCRIPTIONAL REGULATORY PROTEIN GABR"/>
    <property type="match status" value="1"/>
</dbReference>
<keyword evidence="3" id="KW-0805">Transcription regulation</keyword>
<dbReference type="Pfam" id="PF00155">
    <property type="entry name" value="Aminotran_1_2"/>
    <property type="match status" value="1"/>
</dbReference>
<dbReference type="CDD" id="cd07377">
    <property type="entry name" value="WHTH_GntR"/>
    <property type="match status" value="1"/>
</dbReference>
<evidence type="ECO:0000313" key="8">
    <source>
        <dbReference type="Proteomes" id="UP000237682"/>
    </source>
</evidence>
<keyword evidence="8" id="KW-1185">Reference proteome</keyword>
<proteinExistence type="inferred from homology"/>
<evidence type="ECO:0000256" key="2">
    <source>
        <dbReference type="ARBA" id="ARBA00022898"/>
    </source>
</evidence>
<comment type="similarity">
    <text evidence="1">In the C-terminal section; belongs to the class-I pyridoxal-phosphate-dependent aminotransferase family.</text>
</comment>
<dbReference type="AlphaFoldDB" id="A0A2S9QHR0"/>
<evidence type="ECO:0000259" key="6">
    <source>
        <dbReference type="PROSITE" id="PS50949"/>
    </source>
</evidence>
<dbReference type="OrthoDB" id="9808770at2"/>
<dbReference type="SMART" id="SM00345">
    <property type="entry name" value="HTH_GNTR"/>
    <property type="match status" value="1"/>
</dbReference>
<evidence type="ECO:0000256" key="1">
    <source>
        <dbReference type="ARBA" id="ARBA00005384"/>
    </source>
</evidence>
<evidence type="ECO:0000256" key="4">
    <source>
        <dbReference type="ARBA" id="ARBA00023125"/>
    </source>
</evidence>
<dbReference type="InterPro" id="IPR036390">
    <property type="entry name" value="WH_DNA-bd_sf"/>
</dbReference>
<dbReference type="PROSITE" id="PS50949">
    <property type="entry name" value="HTH_GNTR"/>
    <property type="match status" value="1"/>
</dbReference>
<dbReference type="Gene3D" id="1.10.10.10">
    <property type="entry name" value="Winged helix-like DNA-binding domain superfamily/Winged helix DNA-binding domain"/>
    <property type="match status" value="1"/>
</dbReference>
<feature type="domain" description="HTH gntR-type" evidence="6">
    <location>
        <begin position="15"/>
        <end position="83"/>
    </location>
</feature>
<keyword evidence="2" id="KW-0663">Pyridoxal phosphate</keyword>
<dbReference type="Pfam" id="PF00392">
    <property type="entry name" value="GntR"/>
    <property type="match status" value="1"/>
</dbReference>
<dbReference type="EMBL" id="PUEJ01000002">
    <property type="protein sequence ID" value="PRH88875.1"/>
    <property type="molecule type" value="Genomic_DNA"/>
</dbReference>
<sequence>MNEPFKISIDRAAQIPLAVQIHRSIAAAILDGRLGNGVRLPSWRDLAAQLGVARGTVRVAYEKLADEQLIAGMGAAGTRVIHKASRPQAAGRLPEATPLPALFPDFERPPATFQMGVPAQDAFPFSLWSRIMARSARAAAAAPVSYPDPRGHIELRREIAAYLALARGIQCEPAQILVTSGYAGGLGLILRALGLGGRKAWLEDPAFILTRLALEQARVAVTPVPVDRDGIDVAAGIRLAPDAAFAVVTPGQQSPLGLTLSLERRLALLDWAQARQAWIVEDDYLSELQLRGRAAPALASLDRQGRVLHAGTFSKTITPALRLGFLVVPPQLAARFGDVAAALAPAPAASIQRAVASFLAEGHYLRHLRRMKRLYATRRDALAACLAERIGPGLTVHANGGLAVLLELPDATDDVAVSRQALPFGLAPVALSPWYKATRRAGLLLGVTNVDIDSLAADCDRLLALVAAHG</sequence>
<dbReference type="InterPro" id="IPR051446">
    <property type="entry name" value="HTH_trans_reg/aminotransferase"/>
</dbReference>
<dbReference type="InterPro" id="IPR004839">
    <property type="entry name" value="Aminotransferase_I/II_large"/>
</dbReference>
<accession>A0A2S9QHR0</accession>
<dbReference type="InterPro" id="IPR015424">
    <property type="entry name" value="PyrdxlP-dep_Trfase"/>
</dbReference>
<dbReference type="CDD" id="cd00609">
    <property type="entry name" value="AAT_like"/>
    <property type="match status" value="1"/>
</dbReference>
<dbReference type="Gene3D" id="3.40.640.10">
    <property type="entry name" value="Type I PLP-dependent aspartate aminotransferase-like (Major domain)"/>
    <property type="match status" value="1"/>
</dbReference>
<comment type="caution">
    <text evidence="7">The sequence shown here is derived from an EMBL/GenBank/DDBJ whole genome shotgun (WGS) entry which is preliminary data.</text>
</comment>
<evidence type="ECO:0000256" key="5">
    <source>
        <dbReference type="ARBA" id="ARBA00023163"/>
    </source>
</evidence>
<keyword evidence="4" id="KW-0238">DNA-binding</keyword>
<dbReference type="PRINTS" id="PR00035">
    <property type="entry name" value="HTHGNTR"/>
</dbReference>
<evidence type="ECO:0000256" key="3">
    <source>
        <dbReference type="ARBA" id="ARBA00023015"/>
    </source>
</evidence>
<name>A0A2S9QHR0_9HYPH</name>
<dbReference type="GO" id="GO:0003700">
    <property type="term" value="F:DNA-binding transcription factor activity"/>
    <property type="evidence" value="ECO:0007669"/>
    <property type="project" value="InterPro"/>
</dbReference>
<dbReference type="PANTHER" id="PTHR46577">
    <property type="entry name" value="HTH-TYPE TRANSCRIPTIONAL REGULATORY PROTEIN GABR"/>
    <property type="match status" value="1"/>
</dbReference>
<dbReference type="Proteomes" id="UP000237682">
    <property type="component" value="Unassembled WGS sequence"/>
</dbReference>
<dbReference type="InterPro" id="IPR015421">
    <property type="entry name" value="PyrdxlP-dep_Trfase_major"/>
</dbReference>
<gene>
    <name evidence="7" type="ORF">C5L14_06575</name>
</gene>
<organism evidence="7 8">
    <name type="scientific">Labrys okinawensis</name>
    <dbReference type="NCBI Taxonomy" id="346911"/>
    <lineage>
        <taxon>Bacteria</taxon>
        <taxon>Pseudomonadati</taxon>
        <taxon>Pseudomonadota</taxon>
        <taxon>Alphaproteobacteria</taxon>
        <taxon>Hyphomicrobiales</taxon>
        <taxon>Xanthobacteraceae</taxon>
        <taxon>Labrys</taxon>
    </lineage>
</organism>
<protein>
    <submittedName>
        <fullName evidence="7">GntR family transcriptional regulator</fullName>
    </submittedName>
</protein>
<keyword evidence="5" id="KW-0804">Transcription</keyword>
<dbReference type="GO" id="GO:0003677">
    <property type="term" value="F:DNA binding"/>
    <property type="evidence" value="ECO:0007669"/>
    <property type="project" value="UniProtKB-KW"/>
</dbReference>
<dbReference type="InterPro" id="IPR036388">
    <property type="entry name" value="WH-like_DNA-bd_sf"/>
</dbReference>